<dbReference type="PROSITE" id="PS50294">
    <property type="entry name" value="WD_REPEATS_REGION"/>
    <property type="match status" value="4"/>
</dbReference>
<evidence type="ECO:0000256" key="6">
    <source>
        <dbReference type="SAM" id="MobiDB-lite"/>
    </source>
</evidence>
<evidence type="ECO:0000256" key="2">
    <source>
        <dbReference type="ARBA" id="ARBA00022574"/>
    </source>
</evidence>
<feature type="repeat" description="WD" evidence="5">
    <location>
        <begin position="134"/>
        <end position="166"/>
    </location>
</feature>
<dbReference type="Pfam" id="PF00400">
    <property type="entry name" value="WD40"/>
    <property type="match status" value="4"/>
</dbReference>
<protein>
    <submittedName>
        <fullName evidence="7">WD40-repeat-containing domain protein</fullName>
    </submittedName>
</protein>
<keyword evidence="3" id="KW-0677">Repeat</keyword>
<evidence type="ECO:0000256" key="4">
    <source>
        <dbReference type="ARBA" id="ARBA00023242"/>
    </source>
</evidence>
<feature type="repeat" description="WD" evidence="5">
    <location>
        <begin position="92"/>
        <end position="133"/>
    </location>
</feature>
<dbReference type="Proteomes" id="UP001610334">
    <property type="component" value="Unassembled WGS sequence"/>
</dbReference>
<dbReference type="PANTHER" id="PTHR22846">
    <property type="entry name" value="WD40 REPEAT PROTEIN"/>
    <property type="match status" value="1"/>
</dbReference>
<feature type="compositionally biased region" description="Polar residues" evidence="6">
    <location>
        <begin position="267"/>
        <end position="284"/>
    </location>
</feature>
<organism evidence="7 8">
    <name type="scientific">Aspergillus granulosus</name>
    <dbReference type="NCBI Taxonomy" id="176169"/>
    <lineage>
        <taxon>Eukaryota</taxon>
        <taxon>Fungi</taxon>
        <taxon>Dikarya</taxon>
        <taxon>Ascomycota</taxon>
        <taxon>Pezizomycotina</taxon>
        <taxon>Eurotiomycetes</taxon>
        <taxon>Eurotiomycetidae</taxon>
        <taxon>Eurotiales</taxon>
        <taxon>Aspergillaceae</taxon>
        <taxon>Aspergillus</taxon>
        <taxon>Aspergillus subgen. Nidulantes</taxon>
    </lineage>
</organism>
<dbReference type="InterPro" id="IPR015943">
    <property type="entry name" value="WD40/YVTN_repeat-like_dom_sf"/>
</dbReference>
<dbReference type="InterPro" id="IPR045183">
    <property type="entry name" value="Ebi-like"/>
</dbReference>
<keyword evidence="4" id="KW-0539">Nucleus</keyword>
<dbReference type="PRINTS" id="PR00320">
    <property type="entry name" value="GPROTEINBRPT"/>
</dbReference>
<feature type="repeat" description="WD" evidence="5">
    <location>
        <begin position="8"/>
        <end position="49"/>
    </location>
</feature>
<dbReference type="EMBL" id="JBFXLT010000041">
    <property type="protein sequence ID" value="KAL2813231.1"/>
    <property type="molecule type" value="Genomic_DNA"/>
</dbReference>
<evidence type="ECO:0000313" key="8">
    <source>
        <dbReference type="Proteomes" id="UP001610334"/>
    </source>
</evidence>
<dbReference type="CDD" id="cd00200">
    <property type="entry name" value="WD40"/>
    <property type="match status" value="1"/>
</dbReference>
<reference evidence="7 8" key="1">
    <citation type="submission" date="2024-07" db="EMBL/GenBank/DDBJ databases">
        <title>Section-level genome sequencing and comparative genomics of Aspergillus sections Usti and Cavernicolus.</title>
        <authorList>
            <consortium name="Lawrence Berkeley National Laboratory"/>
            <person name="Nybo J.L."/>
            <person name="Vesth T.C."/>
            <person name="Theobald S."/>
            <person name="Frisvad J.C."/>
            <person name="Larsen T.O."/>
            <person name="Kjaerboelling I."/>
            <person name="Rothschild-Mancinelli K."/>
            <person name="Lyhne E.K."/>
            <person name="Kogle M.E."/>
            <person name="Barry K."/>
            <person name="Clum A."/>
            <person name="Na H."/>
            <person name="Ledsgaard L."/>
            <person name="Lin J."/>
            <person name="Lipzen A."/>
            <person name="Kuo A."/>
            <person name="Riley R."/>
            <person name="Mondo S."/>
            <person name="Labutti K."/>
            <person name="Haridas S."/>
            <person name="Pangalinan J."/>
            <person name="Salamov A.A."/>
            <person name="Simmons B.A."/>
            <person name="Magnuson J.K."/>
            <person name="Chen J."/>
            <person name="Drula E."/>
            <person name="Henrissat B."/>
            <person name="Wiebenga A."/>
            <person name="Lubbers R.J."/>
            <person name="Gomes A.C."/>
            <person name="Makela M.R."/>
            <person name="Stajich J."/>
            <person name="Grigoriev I.V."/>
            <person name="Mortensen U.H."/>
            <person name="De Vries R.P."/>
            <person name="Baker S.E."/>
            <person name="Andersen M.R."/>
        </authorList>
    </citation>
    <scope>NUCLEOTIDE SEQUENCE [LARGE SCALE GENOMIC DNA]</scope>
    <source>
        <strain evidence="7 8">CBS 588.65</strain>
    </source>
</reference>
<comment type="subcellular location">
    <subcellularLocation>
        <location evidence="1">Nucleus</location>
    </subcellularLocation>
</comment>
<feature type="region of interest" description="Disordered" evidence="6">
    <location>
        <begin position="261"/>
        <end position="315"/>
    </location>
</feature>
<evidence type="ECO:0000256" key="5">
    <source>
        <dbReference type="PROSITE-ProRule" id="PRU00221"/>
    </source>
</evidence>
<proteinExistence type="predicted"/>
<dbReference type="InterPro" id="IPR020472">
    <property type="entry name" value="WD40_PAC1"/>
</dbReference>
<dbReference type="Gene3D" id="2.130.10.10">
    <property type="entry name" value="YVTN repeat-like/Quinoprotein amine dehydrogenase"/>
    <property type="match status" value="2"/>
</dbReference>
<dbReference type="SUPFAM" id="SSF50978">
    <property type="entry name" value="WD40 repeat-like"/>
    <property type="match status" value="1"/>
</dbReference>
<feature type="repeat" description="WD" evidence="5">
    <location>
        <begin position="50"/>
        <end position="91"/>
    </location>
</feature>
<gene>
    <name evidence="7" type="ORF">BJX63DRAFT_432046</name>
</gene>
<dbReference type="SMART" id="SM00320">
    <property type="entry name" value="WD40"/>
    <property type="match status" value="4"/>
</dbReference>
<comment type="caution">
    <text evidence="7">The sequence shown here is derived from an EMBL/GenBank/DDBJ whole genome shotgun (WGS) entry which is preliminary data.</text>
</comment>
<evidence type="ECO:0000256" key="3">
    <source>
        <dbReference type="ARBA" id="ARBA00022737"/>
    </source>
</evidence>
<dbReference type="InterPro" id="IPR001680">
    <property type="entry name" value="WD40_rpt"/>
</dbReference>
<dbReference type="InterPro" id="IPR036322">
    <property type="entry name" value="WD40_repeat_dom_sf"/>
</dbReference>
<evidence type="ECO:0000256" key="1">
    <source>
        <dbReference type="ARBA" id="ARBA00004123"/>
    </source>
</evidence>
<keyword evidence="2 5" id="KW-0853">WD repeat</keyword>
<keyword evidence="8" id="KW-1185">Reference proteome</keyword>
<sequence>MSEQRQNLEYHSDLVKTVNFSHDGQLLASGSVDSTIKLWDPSSGALYHTLRGHSNSVNTVVFSPDSQLLVSASADHTIKLWDPSSANLHRTLKGHSKEVNSVIFSPNGWLLASGSRDQTVKLWNPRTGELYQTLQGHSGGDNSIDFSPDSQLLVSYAGDGTVQLLDPSTGGHHQIYQNEFRWAWSKTRDTCSALKGSVLALGHGNGRVSFISSILFTEPVRNPFSEQESPVDYFNTDKAANTEHTSIKQQNSTKHITSKVAPAKDSQAASWAQHTQPVRSQTPNAAFETEAHHVGNAKQQNTVATLSDPQRPSIA</sequence>
<dbReference type="PANTHER" id="PTHR22846:SF2">
    <property type="entry name" value="F-BOX-LIKE_WD REPEAT-CONTAINING PROTEIN EBI"/>
    <property type="match status" value="1"/>
</dbReference>
<name>A0ABR4HCL4_9EURO</name>
<feature type="compositionally biased region" description="Polar residues" evidence="6">
    <location>
        <begin position="297"/>
        <end position="315"/>
    </location>
</feature>
<evidence type="ECO:0000313" key="7">
    <source>
        <dbReference type="EMBL" id="KAL2813231.1"/>
    </source>
</evidence>
<dbReference type="PROSITE" id="PS50082">
    <property type="entry name" value="WD_REPEATS_2"/>
    <property type="match status" value="4"/>
</dbReference>
<accession>A0ABR4HCL4</accession>